<feature type="compositionally biased region" description="Low complexity" evidence="3">
    <location>
        <begin position="165"/>
        <end position="177"/>
    </location>
</feature>
<keyword evidence="4" id="KW-0732">Signal</keyword>
<gene>
    <name evidence="6" type="ORF">PBRA_006677</name>
</gene>
<proteinExistence type="predicted"/>
<dbReference type="EMBL" id="CDSF01000085">
    <property type="protein sequence ID" value="CEO98563.1"/>
    <property type="molecule type" value="Genomic_DNA"/>
</dbReference>
<protein>
    <recommendedName>
        <fullName evidence="5">Chitin-binding type-1 domain-containing protein</fullName>
    </recommendedName>
</protein>
<evidence type="ECO:0000256" key="2">
    <source>
        <dbReference type="PROSITE-ProRule" id="PRU00261"/>
    </source>
</evidence>
<reference evidence="6 7" key="1">
    <citation type="submission" date="2015-02" db="EMBL/GenBank/DDBJ databases">
        <authorList>
            <person name="Chooi Y.-H."/>
        </authorList>
    </citation>
    <scope>NUCLEOTIDE SEQUENCE [LARGE SCALE GENOMIC DNA]</scope>
    <source>
        <strain evidence="6">E3</strain>
    </source>
</reference>
<dbReference type="Proteomes" id="UP000039324">
    <property type="component" value="Unassembled WGS sequence"/>
</dbReference>
<sequence length="228" mass="23309">MLGATTLLIASLIAACNGQSCRGPGFIITGCNPDLPITDRCGVAADGAPCPFGTCCSEFGFCGRSAVHCGGEQYIPQWGPPRDDGRCGEAFSYAGCDDDFICIATWCVSSDSVPGASPVNPTSATPTGTSDTTNPQPVPSGSAEVDPSSSEHPRSGNNGVTREASSSGTGSSTSRGGPAQLAAFERGQDITVPYSTGTDQSSTVRRHIAPSWTWALVTTGAFIVMAMQ</sequence>
<accession>A0A0G4IT89</accession>
<dbReference type="GO" id="GO:0008061">
    <property type="term" value="F:chitin binding"/>
    <property type="evidence" value="ECO:0007669"/>
    <property type="project" value="UniProtKB-UniRule"/>
</dbReference>
<dbReference type="SMART" id="SM00270">
    <property type="entry name" value="ChtBD1"/>
    <property type="match status" value="1"/>
</dbReference>
<feature type="chain" id="PRO_5005193410" description="Chitin-binding type-1 domain-containing protein" evidence="4">
    <location>
        <begin position="19"/>
        <end position="228"/>
    </location>
</feature>
<dbReference type="OrthoDB" id="5985073at2759"/>
<feature type="disulfide bond" evidence="2">
    <location>
        <begin position="41"/>
        <end position="56"/>
    </location>
</feature>
<feature type="disulfide bond" evidence="2">
    <location>
        <begin position="55"/>
        <end position="69"/>
    </location>
</feature>
<dbReference type="InterPro" id="IPR001002">
    <property type="entry name" value="Chitin-bd_1"/>
</dbReference>
<keyword evidence="1 2" id="KW-0147">Chitin-binding</keyword>
<dbReference type="Pfam" id="PF00187">
    <property type="entry name" value="Chitin_bind_1"/>
    <property type="match status" value="1"/>
</dbReference>
<keyword evidence="2" id="KW-1015">Disulfide bond</keyword>
<evidence type="ECO:0000313" key="7">
    <source>
        <dbReference type="Proteomes" id="UP000039324"/>
    </source>
</evidence>
<feature type="signal peptide" evidence="4">
    <location>
        <begin position="1"/>
        <end position="18"/>
    </location>
</feature>
<dbReference type="CDD" id="cd00035">
    <property type="entry name" value="ChtBD1"/>
    <property type="match status" value="1"/>
</dbReference>
<evidence type="ECO:0000313" key="6">
    <source>
        <dbReference type="EMBL" id="CEO98563.1"/>
    </source>
</evidence>
<feature type="compositionally biased region" description="Polar residues" evidence="3">
    <location>
        <begin position="155"/>
        <end position="164"/>
    </location>
</feature>
<evidence type="ECO:0000259" key="5">
    <source>
        <dbReference type="PROSITE" id="PS50941"/>
    </source>
</evidence>
<dbReference type="Gene3D" id="3.30.60.10">
    <property type="entry name" value="Endochitinase-like"/>
    <property type="match status" value="1"/>
</dbReference>
<evidence type="ECO:0000256" key="4">
    <source>
        <dbReference type="SAM" id="SignalP"/>
    </source>
</evidence>
<dbReference type="SUPFAM" id="SSF57016">
    <property type="entry name" value="Plant lectins/antimicrobial peptides"/>
    <property type="match status" value="1"/>
</dbReference>
<feature type="disulfide bond" evidence="2">
    <location>
        <begin position="50"/>
        <end position="62"/>
    </location>
</feature>
<evidence type="ECO:0000256" key="1">
    <source>
        <dbReference type="ARBA" id="ARBA00022669"/>
    </source>
</evidence>
<feature type="compositionally biased region" description="Low complexity" evidence="3">
    <location>
        <begin position="121"/>
        <end position="133"/>
    </location>
</feature>
<feature type="domain" description="Chitin-binding type-1" evidence="5">
    <location>
        <begin position="38"/>
        <end position="98"/>
    </location>
</feature>
<comment type="caution">
    <text evidence="2">Lacks conserved residue(s) required for the propagation of feature annotation.</text>
</comment>
<feature type="region of interest" description="Disordered" evidence="3">
    <location>
        <begin position="113"/>
        <end position="178"/>
    </location>
</feature>
<organism evidence="6 7">
    <name type="scientific">Plasmodiophora brassicae</name>
    <name type="common">Clubroot disease agent</name>
    <dbReference type="NCBI Taxonomy" id="37360"/>
    <lineage>
        <taxon>Eukaryota</taxon>
        <taxon>Sar</taxon>
        <taxon>Rhizaria</taxon>
        <taxon>Endomyxa</taxon>
        <taxon>Phytomyxea</taxon>
        <taxon>Plasmodiophorida</taxon>
        <taxon>Plasmodiophoridae</taxon>
        <taxon>Plasmodiophora</taxon>
    </lineage>
</organism>
<dbReference type="PROSITE" id="PS50941">
    <property type="entry name" value="CHIT_BIND_I_2"/>
    <property type="match status" value="1"/>
</dbReference>
<keyword evidence="7" id="KW-1185">Reference proteome</keyword>
<dbReference type="AlphaFoldDB" id="A0A0G4IT89"/>
<evidence type="ECO:0000256" key="3">
    <source>
        <dbReference type="SAM" id="MobiDB-lite"/>
    </source>
</evidence>
<name>A0A0G4IT89_PLABS</name>
<dbReference type="InterPro" id="IPR036861">
    <property type="entry name" value="Endochitinase-like_sf"/>
</dbReference>